<gene>
    <name evidence="2" type="ORF">J2X06_002638</name>
</gene>
<organism evidence="2 3">
    <name type="scientific">Lysobacter niastensis</name>
    <dbReference type="NCBI Taxonomy" id="380629"/>
    <lineage>
        <taxon>Bacteria</taxon>
        <taxon>Pseudomonadati</taxon>
        <taxon>Pseudomonadota</taxon>
        <taxon>Gammaproteobacteria</taxon>
        <taxon>Lysobacterales</taxon>
        <taxon>Lysobacteraceae</taxon>
        <taxon>Lysobacter</taxon>
    </lineage>
</organism>
<evidence type="ECO:0000313" key="2">
    <source>
        <dbReference type="EMBL" id="MDR7135429.1"/>
    </source>
</evidence>
<comment type="caution">
    <text evidence="2">The sequence shown here is derived from an EMBL/GenBank/DDBJ whole genome shotgun (WGS) entry which is preliminary data.</text>
</comment>
<keyword evidence="3" id="KW-1185">Reference proteome</keyword>
<protein>
    <recommendedName>
        <fullName evidence="1">DinB-like domain-containing protein</fullName>
    </recommendedName>
</protein>
<feature type="domain" description="DinB-like" evidence="1">
    <location>
        <begin position="17"/>
        <end position="150"/>
    </location>
</feature>
<reference evidence="2 3" key="1">
    <citation type="submission" date="2023-07" db="EMBL/GenBank/DDBJ databases">
        <title>Sorghum-associated microbial communities from plants grown in Nebraska, USA.</title>
        <authorList>
            <person name="Schachtman D."/>
        </authorList>
    </citation>
    <scope>NUCLEOTIDE SEQUENCE [LARGE SCALE GENOMIC DNA]</scope>
    <source>
        <strain evidence="2 3">BE198</strain>
    </source>
</reference>
<evidence type="ECO:0000313" key="3">
    <source>
        <dbReference type="Proteomes" id="UP001251524"/>
    </source>
</evidence>
<evidence type="ECO:0000259" key="1">
    <source>
        <dbReference type="Pfam" id="PF12867"/>
    </source>
</evidence>
<dbReference type="Pfam" id="PF12867">
    <property type="entry name" value="DinB_2"/>
    <property type="match status" value="1"/>
</dbReference>
<dbReference type="InterPro" id="IPR024775">
    <property type="entry name" value="DinB-like"/>
</dbReference>
<sequence>MNKTTLNALALFPLQLETHYAAIPQEFRHWAPPSWDGVPSEPFTAIEQICHVRDIEIDGYQERFRRTLHEEHPLLPSIDSETLAVERDYARADADEVLSAFHEARARTVAMISALGKGDLSRTAEFEGYGVVTLRSLVHYLCSHDQQHLAGLQWLLGKIEAVRAAAVIPAKAGNHRSVASE</sequence>
<name>A0ABU1WDE4_9GAMM</name>
<dbReference type="Gene3D" id="1.20.120.450">
    <property type="entry name" value="dinb family like domain"/>
    <property type="match status" value="1"/>
</dbReference>
<dbReference type="EMBL" id="JAVDVY010000002">
    <property type="protein sequence ID" value="MDR7135429.1"/>
    <property type="molecule type" value="Genomic_DNA"/>
</dbReference>
<dbReference type="SUPFAM" id="SSF109854">
    <property type="entry name" value="DinB/YfiT-like putative metalloenzymes"/>
    <property type="match status" value="1"/>
</dbReference>
<dbReference type="InterPro" id="IPR034660">
    <property type="entry name" value="DinB/YfiT-like"/>
</dbReference>
<dbReference type="RefSeq" id="WP_310063102.1">
    <property type="nucleotide sequence ID" value="NZ_JAVDVY010000002.1"/>
</dbReference>
<proteinExistence type="predicted"/>
<accession>A0ABU1WDE4</accession>
<dbReference type="Proteomes" id="UP001251524">
    <property type="component" value="Unassembled WGS sequence"/>
</dbReference>